<evidence type="ECO:0000259" key="2">
    <source>
        <dbReference type="PROSITE" id="PS50086"/>
    </source>
</evidence>
<feature type="domain" description="Rab-GAP TBC" evidence="2">
    <location>
        <begin position="10"/>
        <end position="248"/>
    </location>
</feature>
<dbReference type="PROSITE" id="PS50086">
    <property type="entry name" value="TBC_RABGAP"/>
    <property type="match status" value="1"/>
</dbReference>
<dbReference type="InterPro" id="IPR000195">
    <property type="entry name" value="Rab-GAP-TBC_dom"/>
</dbReference>
<protein>
    <recommendedName>
        <fullName evidence="2">Rab-GAP TBC domain-containing protein</fullName>
    </recommendedName>
</protein>
<feature type="region of interest" description="Disordered" evidence="1">
    <location>
        <begin position="451"/>
        <end position="476"/>
    </location>
</feature>
<dbReference type="AlphaFoldDB" id="A0ABD2QGT7"/>
<dbReference type="PANTHER" id="PTHR13399:SF2">
    <property type="entry name" value="TRANSLOCON-ASSOCIATED PROTEIN SUBUNIT GAMMA"/>
    <property type="match status" value="1"/>
</dbReference>
<dbReference type="InterPro" id="IPR035969">
    <property type="entry name" value="Rab-GAP_TBC_sf"/>
</dbReference>
<reference evidence="3 4" key="1">
    <citation type="submission" date="2024-11" db="EMBL/GenBank/DDBJ databases">
        <title>Adaptive evolution of stress response genes in parasites aligns with host niche diversity.</title>
        <authorList>
            <person name="Hahn C."/>
            <person name="Resl P."/>
        </authorList>
    </citation>
    <scope>NUCLEOTIDE SEQUENCE [LARGE SCALE GENOMIC DNA]</scope>
    <source>
        <strain evidence="3">EGGRZ-B1_66</strain>
        <tissue evidence="3">Body</tissue>
    </source>
</reference>
<organism evidence="3 4">
    <name type="scientific">Cichlidogyrus casuarinus</name>
    <dbReference type="NCBI Taxonomy" id="1844966"/>
    <lineage>
        <taxon>Eukaryota</taxon>
        <taxon>Metazoa</taxon>
        <taxon>Spiralia</taxon>
        <taxon>Lophotrochozoa</taxon>
        <taxon>Platyhelminthes</taxon>
        <taxon>Monogenea</taxon>
        <taxon>Monopisthocotylea</taxon>
        <taxon>Dactylogyridea</taxon>
        <taxon>Ancyrocephalidae</taxon>
        <taxon>Cichlidogyrus</taxon>
    </lineage>
</organism>
<dbReference type="EMBL" id="JBJKFK010000224">
    <property type="protein sequence ID" value="KAL3318613.1"/>
    <property type="molecule type" value="Genomic_DNA"/>
</dbReference>
<keyword evidence="4" id="KW-1185">Reference proteome</keyword>
<evidence type="ECO:0000313" key="3">
    <source>
        <dbReference type="EMBL" id="KAL3318613.1"/>
    </source>
</evidence>
<accession>A0ABD2QGT7</accession>
<name>A0ABD2QGT7_9PLAT</name>
<proteinExistence type="predicted"/>
<feature type="compositionally biased region" description="Polar residues" evidence="1">
    <location>
        <begin position="262"/>
        <end position="281"/>
    </location>
</feature>
<feature type="region of interest" description="Disordered" evidence="1">
    <location>
        <begin position="256"/>
        <end position="327"/>
    </location>
</feature>
<feature type="region of interest" description="Disordered" evidence="1">
    <location>
        <begin position="343"/>
        <end position="392"/>
    </location>
</feature>
<evidence type="ECO:0000256" key="1">
    <source>
        <dbReference type="SAM" id="MobiDB-lite"/>
    </source>
</evidence>
<dbReference type="Gene3D" id="1.10.8.270">
    <property type="entry name" value="putative rabgap domain of human tbc1 domain family member 14 like domains"/>
    <property type="match status" value="1"/>
</dbReference>
<feature type="compositionally biased region" description="Polar residues" evidence="1">
    <location>
        <begin position="307"/>
        <end position="324"/>
    </location>
</feature>
<sequence>MKAMARLPEGLPPQFRRKIWCSLAENHIKNQRQCDWPSVVQFAFNDKSNPDDDALGVQIVKDLHRTGCEHFGSIADQDALKRVLLAYARWNKRVGYCQGLNILAALILDITSRDEEQALKIMIYLVDHILPDSYFARSLQALSVDMLFVEFLSARYICRTLMKATSADHYYMLMSKLMVDLAEGQVISTEDLVSYIYEIGPIPLPGLKELRERYTFNIAPLVQTHASKAPLIKWPLSRRTREKSFGHGLISVARARAKRGQHSSVSSKPLRNALSSSNIKIDTSPIEANKPKESQEDTYQEIDLKATSASVPTTPSRSYATQVSAIKKEAKKRRLSSLISRFQSLRMHNPHNSLEQRDSVPSPEKTRFSPNFESFDDDPFTSPDSEEEADLSAISPGAVSIGQKGVISANQTRDPFNKNLQDLRKQFKKQHSKDKTMTLSMKTMAAEGFLASSSQHDSSVSLIGPPQRSDKQRSPINMVRYWGSKF</sequence>
<comment type="caution">
    <text evidence="3">The sequence shown here is derived from an EMBL/GenBank/DDBJ whole genome shotgun (WGS) entry which is preliminary data.</text>
</comment>
<evidence type="ECO:0000313" key="4">
    <source>
        <dbReference type="Proteomes" id="UP001626550"/>
    </source>
</evidence>
<dbReference type="SMART" id="SM00164">
    <property type="entry name" value="TBC"/>
    <property type="match status" value="1"/>
</dbReference>
<dbReference type="Pfam" id="PF00566">
    <property type="entry name" value="RabGAP-TBC"/>
    <property type="match status" value="1"/>
</dbReference>
<feature type="compositionally biased region" description="Acidic residues" evidence="1">
    <location>
        <begin position="374"/>
        <end position="390"/>
    </location>
</feature>
<feature type="compositionally biased region" description="Polar residues" evidence="1">
    <location>
        <begin position="451"/>
        <end position="461"/>
    </location>
</feature>
<dbReference type="SUPFAM" id="SSF47923">
    <property type="entry name" value="Ypt/Rab-GAP domain of gyp1p"/>
    <property type="match status" value="1"/>
</dbReference>
<dbReference type="PANTHER" id="PTHR13399">
    <property type="entry name" value="TRANSLOCON-ASSOCIATED PROTEIN TRAP , GAMMA SUBUNIT"/>
    <property type="match status" value="1"/>
</dbReference>
<dbReference type="Proteomes" id="UP001626550">
    <property type="component" value="Unassembled WGS sequence"/>
</dbReference>
<gene>
    <name evidence="3" type="ORF">Ciccas_002736</name>
</gene>